<protein>
    <recommendedName>
        <fullName evidence="2">HEAT repeat domain-containing protein</fullName>
    </recommendedName>
</protein>
<feature type="non-terminal residue" evidence="1">
    <location>
        <position position="241"/>
    </location>
</feature>
<reference evidence="1" key="1">
    <citation type="submission" date="2018-05" db="EMBL/GenBank/DDBJ databases">
        <authorList>
            <person name="Lanie J.A."/>
            <person name="Ng W.-L."/>
            <person name="Kazmierczak K.M."/>
            <person name="Andrzejewski T.M."/>
            <person name="Davidsen T.M."/>
            <person name="Wayne K.J."/>
            <person name="Tettelin H."/>
            <person name="Glass J.I."/>
            <person name="Rusch D."/>
            <person name="Podicherti R."/>
            <person name="Tsui H.-C.T."/>
            <person name="Winkler M.E."/>
        </authorList>
    </citation>
    <scope>NUCLEOTIDE SEQUENCE</scope>
</reference>
<sequence length="241" mass="26521">MSDQFFWKSLAILLGLSTLFLGIVVPSWSPFPDILQQDYQGVGLDDKSLDFELFQVPGGKVPTDPTGKANKASVENKKGDFGSIFQSTDEAKNRPTASPNPAPDLNGLEYILAQLAHPDWETRLKAVKSLDELNNPIVIPGLVGRILQDVSAHVRWRSVESLRRHDSYRSEIVSLLLAGLEDSDSEVVKNAAVALALYGNEQGKGDLIVMLQDEADIRRREAVFALGEIGTDDIISYLYPL</sequence>
<gene>
    <name evidence="1" type="ORF">METZ01_LOCUS126198</name>
</gene>
<dbReference type="EMBL" id="UINC01017632">
    <property type="protein sequence ID" value="SVA73344.1"/>
    <property type="molecule type" value="Genomic_DNA"/>
</dbReference>
<accession>A0A381Y8L4</accession>
<dbReference type="InterPro" id="IPR016024">
    <property type="entry name" value="ARM-type_fold"/>
</dbReference>
<name>A0A381Y8L4_9ZZZZ</name>
<dbReference type="Pfam" id="PF13646">
    <property type="entry name" value="HEAT_2"/>
    <property type="match status" value="1"/>
</dbReference>
<dbReference type="Gene3D" id="1.25.10.10">
    <property type="entry name" value="Leucine-rich Repeat Variant"/>
    <property type="match status" value="1"/>
</dbReference>
<proteinExistence type="predicted"/>
<dbReference type="SUPFAM" id="SSF48371">
    <property type="entry name" value="ARM repeat"/>
    <property type="match status" value="1"/>
</dbReference>
<organism evidence="1">
    <name type="scientific">marine metagenome</name>
    <dbReference type="NCBI Taxonomy" id="408172"/>
    <lineage>
        <taxon>unclassified sequences</taxon>
        <taxon>metagenomes</taxon>
        <taxon>ecological metagenomes</taxon>
    </lineage>
</organism>
<evidence type="ECO:0008006" key="2">
    <source>
        <dbReference type="Google" id="ProtNLM"/>
    </source>
</evidence>
<dbReference type="InterPro" id="IPR011989">
    <property type="entry name" value="ARM-like"/>
</dbReference>
<dbReference type="AlphaFoldDB" id="A0A381Y8L4"/>
<evidence type="ECO:0000313" key="1">
    <source>
        <dbReference type="EMBL" id="SVA73344.1"/>
    </source>
</evidence>